<dbReference type="RefSeq" id="WP_369226239.1">
    <property type="nucleotide sequence ID" value="NZ_CP163441.1"/>
</dbReference>
<evidence type="ECO:0008006" key="3">
    <source>
        <dbReference type="Google" id="ProtNLM"/>
    </source>
</evidence>
<gene>
    <name evidence="2" type="ORF">AB5J52_36185</name>
</gene>
<organism evidence="2">
    <name type="scientific">Streptomyces sp. R39</name>
    <dbReference type="NCBI Taxonomy" id="3238631"/>
    <lineage>
        <taxon>Bacteria</taxon>
        <taxon>Bacillati</taxon>
        <taxon>Actinomycetota</taxon>
        <taxon>Actinomycetes</taxon>
        <taxon>Kitasatosporales</taxon>
        <taxon>Streptomycetaceae</taxon>
        <taxon>Streptomyces</taxon>
    </lineage>
</organism>
<reference evidence="2" key="1">
    <citation type="submission" date="2024-07" db="EMBL/GenBank/DDBJ databases">
        <authorList>
            <person name="Yu S.T."/>
        </authorList>
    </citation>
    <scope>NUCLEOTIDE SEQUENCE</scope>
    <source>
        <strain evidence="2">R39</strain>
    </source>
</reference>
<dbReference type="InterPro" id="IPR016032">
    <property type="entry name" value="Sig_transdc_resp-reg_C-effctor"/>
</dbReference>
<proteinExistence type="predicted"/>
<dbReference type="SUPFAM" id="SSF46894">
    <property type="entry name" value="C-terminal effector domain of the bipartite response regulators"/>
    <property type="match status" value="1"/>
</dbReference>
<feature type="compositionally biased region" description="Basic and acidic residues" evidence="1">
    <location>
        <begin position="34"/>
        <end position="48"/>
    </location>
</feature>
<accession>A0AB39QUF3</accession>
<feature type="region of interest" description="Disordered" evidence="1">
    <location>
        <begin position="32"/>
        <end position="53"/>
    </location>
</feature>
<dbReference type="GO" id="GO:0006355">
    <property type="term" value="P:regulation of DNA-templated transcription"/>
    <property type="evidence" value="ECO:0007669"/>
    <property type="project" value="InterPro"/>
</dbReference>
<evidence type="ECO:0000313" key="2">
    <source>
        <dbReference type="EMBL" id="XDQ47277.1"/>
    </source>
</evidence>
<evidence type="ECO:0000256" key="1">
    <source>
        <dbReference type="SAM" id="MobiDB-lite"/>
    </source>
</evidence>
<name>A0AB39QUF3_9ACTN</name>
<dbReference type="GO" id="GO:0003677">
    <property type="term" value="F:DNA binding"/>
    <property type="evidence" value="ECO:0007669"/>
    <property type="project" value="InterPro"/>
</dbReference>
<sequence length="92" mass="9922">MSATAGARTGRVRVLVADDEPGPTELLAAAATDTGRRPQSLDHARHTSCDGGGNLVEVRNSSLRHRIDRDRAPMIHTLRGRGYAVPPGQDRR</sequence>
<dbReference type="AlphaFoldDB" id="A0AB39QUF3"/>
<protein>
    <recommendedName>
        <fullName evidence="3">OmpR/PhoB-type domain-containing protein</fullName>
    </recommendedName>
</protein>
<dbReference type="EMBL" id="CP163441">
    <property type="protein sequence ID" value="XDQ47277.1"/>
    <property type="molecule type" value="Genomic_DNA"/>
</dbReference>